<dbReference type="PANTHER" id="PTHR12395:SF9">
    <property type="entry name" value="DECAPPING AND EXORIBONUCLEASE PROTEIN"/>
    <property type="match status" value="1"/>
</dbReference>
<feature type="domain" description="RAI1-like" evidence="4">
    <location>
        <begin position="25"/>
        <end position="353"/>
    </location>
</feature>
<dbReference type="GO" id="GO:0005829">
    <property type="term" value="C:cytosol"/>
    <property type="evidence" value="ECO:0007669"/>
    <property type="project" value="TreeGrafter"/>
</dbReference>
<dbReference type="AlphaFoldDB" id="A0AAD4NA79"/>
<feature type="coiled-coil region" evidence="2">
    <location>
        <begin position="642"/>
        <end position="705"/>
    </location>
</feature>
<reference evidence="5" key="1">
    <citation type="submission" date="2022-01" db="EMBL/GenBank/DDBJ databases">
        <title>Genome Sequence Resource for Two Populations of Ditylenchus destructor, the Migratory Endoparasitic Phytonematode.</title>
        <authorList>
            <person name="Zhang H."/>
            <person name="Lin R."/>
            <person name="Xie B."/>
        </authorList>
    </citation>
    <scope>NUCLEOTIDE SEQUENCE</scope>
    <source>
        <strain evidence="5">BazhouSP</strain>
    </source>
</reference>
<dbReference type="InterPro" id="IPR037177">
    <property type="entry name" value="DLC_sf"/>
</dbReference>
<gene>
    <name evidence="5" type="ORF">DdX_06408</name>
</gene>
<dbReference type="InterPro" id="IPR013961">
    <property type="entry name" value="RAI1"/>
</dbReference>
<dbReference type="Proteomes" id="UP001201812">
    <property type="component" value="Unassembled WGS sequence"/>
</dbReference>
<protein>
    <submittedName>
        <fullName evidence="5">Microtubule associated protein (MAP65/ASE1 family) domain-containing protein</fullName>
    </submittedName>
</protein>
<feature type="region of interest" description="Disordered" evidence="3">
    <location>
        <begin position="1"/>
        <end position="23"/>
    </location>
</feature>
<feature type="compositionally biased region" description="Basic and acidic residues" evidence="3">
    <location>
        <begin position="914"/>
        <end position="933"/>
    </location>
</feature>
<evidence type="ECO:0000256" key="3">
    <source>
        <dbReference type="SAM" id="MobiDB-lite"/>
    </source>
</evidence>
<keyword evidence="6" id="KW-1185">Reference proteome</keyword>
<feature type="region of interest" description="Disordered" evidence="3">
    <location>
        <begin position="805"/>
        <end position="933"/>
    </location>
</feature>
<dbReference type="PANTHER" id="PTHR12395">
    <property type="entry name" value="DOM-3 RELATED"/>
    <property type="match status" value="1"/>
</dbReference>
<sequence length="933" mass="107855">MLYEPLSSAPRKNEPDASKRPNITRVGEFSVDKHRNFLRGERTSARYLRNAYTREEAMKDLPHVLDLRQGYPSWVKSLRNDKFSQIQKWIIGSGQWGASLDEVVDAEFVTNRGTLERIAYSPFDFRNTGLRVICRKYKGVVFMFDSDTDEKKKMCAELCEDSMNRFAQYADQKFERLISSPDQTGEPDFSEPVNENAEFYAVLNADFGEFKVLYRSKIDCLTPDGQDYLEAKTLLNGFQNASMQRKALHWWLQTHFATVNNLVIGLRSKYNRCEIYKVLYVHVNGLLKHLNGWDVNICFTFLQEFLRKIRSIMFDLDEDKVLIAEREPKSYDFKFKPKVVIKAAEMSDKMKQEVTSHAVWASYEYRNINDIMSYITNKMSTKYGSPWQCIASTTGLSHSISYKPDAYDVDTAKIAKRIGDTLADCAHLWDRVKLDKESQKTQINKIVKRIEVVLDEIVSAEEKMVDNVPKDINSKRIALFKIRSEFKQSSFDESRFPSESLILLKALEADLSHWQARKEAIMERQQQLYNELKEFCHRADLVPTEMDGIYDTMIDSKELIHLEKMVNDAKETLKLRLDTLRESHQESLRIHKTLGENSKISIDEAQLLALDINTPSTVIAEDLVTQFIALNEKLRNQHDEWVESVAIRYDELMSKMDELSQKCNVSDLPSFPNAFDRAKIDDSHMKQLKEEVSMLEDKYRRGRNVYDKLHEWTSLWKQKLNAEQKACRASFYNNRGGSIVNTLKRQKAIDTKLPKVFEELKQVVAEHISNGADVADILVDEMRPDQYVQFVIDEYQKDKEMQRVQKQLSKRNETGQLKRATPMKNQKKGNNILTVNSTNSLESSVPKRKRSLSCSDLQISAISPVRRKNPGPKASSPKPHPQLSSTIRSTRTPSKSSARLCLPSNTSKIVTRGAKKDQLEKQDVKGSEKRPWY</sequence>
<feature type="compositionally biased region" description="Polar residues" evidence="3">
    <location>
        <begin position="852"/>
        <end position="861"/>
    </location>
</feature>
<name>A0AAD4NA79_9BILA</name>
<dbReference type="EMBL" id="JAKKPZ010000008">
    <property type="protein sequence ID" value="KAI1717999.1"/>
    <property type="molecule type" value="Genomic_DNA"/>
</dbReference>
<evidence type="ECO:0000313" key="5">
    <source>
        <dbReference type="EMBL" id="KAI1717999.1"/>
    </source>
</evidence>
<dbReference type="Gene3D" id="1.20.58.1520">
    <property type="match status" value="1"/>
</dbReference>
<keyword evidence="2" id="KW-0175">Coiled coil</keyword>
<evidence type="ECO:0000313" key="6">
    <source>
        <dbReference type="Proteomes" id="UP001201812"/>
    </source>
</evidence>
<dbReference type="GO" id="GO:0007017">
    <property type="term" value="P:microtubule-based process"/>
    <property type="evidence" value="ECO:0007669"/>
    <property type="project" value="InterPro"/>
</dbReference>
<dbReference type="GO" id="GO:0030286">
    <property type="term" value="C:dynein complex"/>
    <property type="evidence" value="ECO:0007669"/>
    <property type="project" value="InterPro"/>
</dbReference>
<dbReference type="InterPro" id="IPR039039">
    <property type="entry name" value="RAI1-like_fam"/>
</dbReference>
<organism evidence="5 6">
    <name type="scientific">Ditylenchus destructor</name>
    <dbReference type="NCBI Taxonomy" id="166010"/>
    <lineage>
        <taxon>Eukaryota</taxon>
        <taxon>Metazoa</taxon>
        <taxon>Ecdysozoa</taxon>
        <taxon>Nematoda</taxon>
        <taxon>Chromadorea</taxon>
        <taxon>Rhabditida</taxon>
        <taxon>Tylenchina</taxon>
        <taxon>Tylenchomorpha</taxon>
        <taxon>Sphaerularioidea</taxon>
        <taxon>Anguinidae</taxon>
        <taxon>Anguininae</taxon>
        <taxon>Ditylenchus</taxon>
    </lineage>
</organism>
<dbReference type="Gene3D" id="3.30.740.10">
    <property type="entry name" value="Protein Inhibitor Of Neuronal Nitric Oxide Synthase"/>
    <property type="match status" value="1"/>
</dbReference>
<feature type="compositionally biased region" description="Polar residues" evidence="3">
    <location>
        <begin position="882"/>
        <end position="909"/>
    </location>
</feature>
<evidence type="ECO:0000256" key="2">
    <source>
        <dbReference type="SAM" id="Coils"/>
    </source>
</evidence>
<feature type="compositionally biased region" description="Polar residues" evidence="3">
    <location>
        <begin position="828"/>
        <end position="843"/>
    </location>
</feature>
<dbReference type="GO" id="GO:0000956">
    <property type="term" value="P:nuclear-transcribed mRNA catabolic process"/>
    <property type="evidence" value="ECO:0007669"/>
    <property type="project" value="TreeGrafter"/>
</dbReference>
<evidence type="ECO:0000259" key="4">
    <source>
        <dbReference type="Pfam" id="PF08652"/>
    </source>
</evidence>
<proteinExistence type="inferred from homology"/>
<comment type="similarity">
    <text evidence="1">Belongs to the DXO/Dom3Z family.</text>
</comment>
<dbReference type="GO" id="GO:0110155">
    <property type="term" value="P:NAD-cap decapping"/>
    <property type="evidence" value="ECO:0007669"/>
    <property type="project" value="TreeGrafter"/>
</dbReference>
<dbReference type="Pfam" id="PF03999">
    <property type="entry name" value="MAP65_ASE1"/>
    <property type="match status" value="1"/>
</dbReference>
<dbReference type="GO" id="GO:0034353">
    <property type="term" value="F:mRNA 5'-diphosphatase activity"/>
    <property type="evidence" value="ECO:0007669"/>
    <property type="project" value="TreeGrafter"/>
</dbReference>
<evidence type="ECO:0000256" key="1">
    <source>
        <dbReference type="ARBA" id="ARBA00006562"/>
    </source>
</evidence>
<dbReference type="SMART" id="SM01375">
    <property type="entry name" value="Dynein_light"/>
    <property type="match status" value="1"/>
</dbReference>
<dbReference type="SUPFAM" id="SSF54648">
    <property type="entry name" value="DLC"/>
    <property type="match status" value="1"/>
</dbReference>
<dbReference type="Pfam" id="PF08652">
    <property type="entry name" value="RAI1"/>
    <property type="match status" value="1"/>
</dbReference>
<dbReference type="GO" id="GO:0005634">
    <property type="term" value="C:nucleus"/>
    <property type="evidence" value="ECO:0007669"/>
    <property type="project" value="TreeGrafter"/>
</dbReference>
<comment type="caution">
    <text evidence="5">The sequence shown here is derived from an EMBL/GenBank/DDBJ whole genome shotgun (WGS) entry which is preliminary data.</text>
</comment>
<dbReference type="InterPro" id="IPR001372">
    <property type="entry name" value="Dynein_light_chain_typ-1/2"/>
</dbReference>
<accession>A0AAD4NA79</accession>